<evidence type="ECO:0000313" key="1">
    <source>
        <dbReference type="EnsemblPlants" id="AET5Gv20665900.2"/>
    </source>
</evidence>
<proteinExistence type="predicted"/>
<dbReference type="Gramene" id="AET5Gv20665900.2">
    <property type="protein sequence ID" value="AET5Gv20665900.2"/>
    <property type="gene ID" value="AET5Gv20665900"/>
</dbReference>
<reference evidence="1" key="3">
    <citation type="journal article" date="2017" name="Nature">
        <title>Genome sequence of the progenitor of the wheat D genome Aegilops tauschii.</title>
        <authorList>
            <person name="Luo M.C."/>
            <person name="Gu Y.Q."/>
            <person name="Puiu D."/>
            <person name="Wang H."/>
            <person name="Twardziok S.O."/>
            <person name="Deal K.R."/>
            <person name="Huo N."/>
            <person name="Zhu T."/>
            <person name="Wang L."/>
            <person name="Wang Y."/>
            <person name="McGuire P.E."/>
            <person name="Liu S."/>
            <person name="Long H."/>
            <person name="Ramasamy R.K."/>
            <person name="Rodriguez J.C."/>
            <person name="Van S.L."/>
            <person name="Yuan L."/>
            <person name="Wang Z."/>
            <person name="Xia Z."/>
            <person name="Xiao L."/>
            <person name="Anderson O.D."/>
            <person name="Ouyang S."/>
            <person name="Liang Y."/>
            <person name="Zimin A.V."/>
            <person name="Pertea G."/>
            <person name="Qi P."/>
            <person name="Bennetzen J.L."/>
            <person name="Dai X."/>
            <person name="Dawson M.W."/>
            <person name="Muller H.G."/>
            <person name="Kugler K."/>
            <person name="Rivarola-Duarte L."/>
            <person name="Spannagl M."/>
            <person name="Mayer K.F.X."/>
            <person name="Lu F.H."/>
            <person name="Bevan M.W."/>
            <person name="Leroy P."/>
            <person name="Li P."/>
            <person name="You F.M."/>
            <person name="Sun Q."/>
            <person name="Liu Z."/>
            <person name="Lyons E."/>
            <person name="Wicker T."/>
            <person name="Salzberg S.L."/>
            <person name="Devos K.M."/>
            <person name="Dvorak J."/>
        </authorList>
    </citation>
    <scope>NUCLEOTIDE SEQUENCE [LARGE SCALE GENOMIC DNA]</scope>
    <source>
        <strain evidence="1">cv. AL8/78</strain>
    </source>
</reference>
<keyword evidence="2" id="KW-1185">Reference proteome</keyword>
<reference evidence="1" key="5">
    <citation type="journal article" date="2021" name="G3 (Bethesda)">
        <title>Aegilops tauschii genome assembly Aet v5.0 features greater sequence contiguity and improved annotation.</title>
        <authorList>
            <person name="Wang L."/>
            <person name="Zhu T."/>
            <person name="Rodriguez J.C."/>
            <person name="Deal K.R."/>
            <person name="Dubcovsky J."/>
            <person name="McGuire P.E."/>
            <person name="Lux T."/>
            <person name="Spannagl M."/>
            <person name="Mayer K.F.X."/>
            <person name="Baldrich P."/>
            <person name="Meyers B.C."/>
            <person name="Huo N."/>
            <person name="Gu Y.Q."/>
            <person name="Zhou H."/>
            <person name="Devos K.M."/>
            <person name="Bennetzen J.L."/>
            <person name="Unver T."/>
            <person name="Budak H."/>
            <person name="Gulick P.J."/>
            <person name="Galiba G."/>
            <person name="Kalapos B."/>
            <person name="Nelson D.R."/>
            <person name="Li P."/>
            <person name="You F.M."/>
            <person name="Luo M.C."/>
            <person name="Dvorak J."/>
        </authorList>
    </citation>
    <scope>NUCLEOTIDE SEQUENCE [LARGE SCALE GENOMIC DNA]</scope>
    <source>
        <strain evidence="1">cv. AL8/78</strain>
    </source>
</reference>
<reference evidence="1" key="4">
    <citation type="submission" date="2019-03" db="UniProtKB">
        <authorList>
            <consortium name="EnsemblPlants"/>
        </authorList>
    </citation>
    <scope>IDENTIFICATION</scope>
</reference>
<sequence>MSRTSCGSLFGLSLLVCRPHQSSLLGLSLEVELLLLCGFLTSHQWSWCPAGSTGSRIWRQMRMCSPRPAWSANEHRAGEDGRRHQAEEEVPSVWSLAKIFVPSFDSCSH</sequence>
<accession>A0A453L835</accession>
<reference evidence="2" key="2">
    <citation type="journal article" date="2017" name="Nat. Plants">
        <title>The Aegilops tauschii genome reveals multiple impacts of transposons.</title>
        <authorList>
            <person name="Zhao G."/>
            <person name="Zou C."/>
            <person name="Li K."/>
            <person name="Wang K."/>
            <person name="Li T."/>
            <person name="Gao L."/>
            <person name="Zhang X."/>
            <person name="Wang H."/>
            <person name="Yang Z."/>
            <person name="Liu X."/>
            <person name="Jiang W."/>
            <person name="Mao L."/>
            <person name="Kong X."/>
            <person name="Jiao Y."/>
            <person name="Jia J."/>
        </authorList>
    </citation>
    <scope>NUCLEOTIDE SEQUENCE [LARGE SCALE GENOMIC DNA]</scope>
    <source>
        <strain evidence="2">cv. AL8/78</strain>
    </source>
</reference>
<evidence type="ECO:0000313" key="2">
    <source>
        <dbReference type="Proteomes" id="UP000015105"/>
    </source>
</evidence>
<name>A0A453L835_AEGTS</name>
<dbReference type="AlphaFoldDB" id="A0A453L835"/>
<reference evidence="2" key="1">
    <citation type="journal article" date="2014" name="Science">
        <title>Ancient hybridizations among the ancestral genomes of bread wheat.</title>
        <authorList>
            <consortium name="International Wheat Genome Sequencing Consortium,"/>
            <person name="Marcussen T."/>
            <person name="Sandve S.R."/>
            <person name="Heier L."/>
            <person name="Spannagl M."/>
            <person name="Pfeifer M."/>
            <person name="Jakobsen K.S."/>
            <person name="Wulff B.B."/>
            <person name="Steuernagel B."/>
            <person name="Mayer K.F."/>
            <person name="Olsen O.A."/>
        </authorList>
    </citation>
    <scope>NUCLEOTIDE SEQUENCE [LARGE SCALE GENOMIC DNA]</scope>
    <source>
        <strain evidence="2">cv. AL8/78</strain>
    </source>
</reference>
<organism evidence="1 2">
    <name type="scientific">Aegilops tauschii subsp. strangulata</name>
    <name type="common">Goatgrass</name>
    <dbReference type="NCBI Taxonomy" id="200361"/>
    <lineage>
        <taxon>Eukaryota</taxon>
        <taxon>Viridiplantae</taxon>
        <taxon>Streptophyta</taxon>
        <taxon>Embryophyta</taxon>
        <taxon>Tracheophyta</taxon>
        <taxon>Spermatophyta</taxon>
        <taxon>Magnoliopsida</taxon>
        <taxon>Liliopsida</taxon>
        <taxon>Poales</taxon>
        <taxon>Poaceae</taxon>
        <taxon>BOP clade</taxon>
        <taxon>Pooideae</taxon>
        <taxon>Triticodae</taxon>
        <taxon>Triticeae</taxon>
        <taxon>Triticinae</taxon>
        <taxon>Aegilops</taxon>
    </lineage>
</organism>
<dbReference type="Proteomes" id="UP000015105">
    <property type="component" value="Chromosome 5D"/>
</dbReference>
<protein>
    <submittedName>
        <fullName evidence="1">Uncharacterized protein</fullName>
    </submittedName>
</protein>
<dbReference type="EnsemblPlants" id="AET5Gv20665900.2">
    <property type="protein sequence ID" value="AET5Gv20665900.2"/>
    <property type="gene ID" value="AET5Gv20665900"/>
</dbReference>